<protein>
    <recommendedName>
        <fullName evidence="2">DDE-1 domain-containing protein</fullName>
    </recommendedName>
</protein>
<keyword evidence="4" id="KW-1185">Reference proteome</keyword>
<evidence type="ECO:0000256" key="1">
    <source>
        <dbReference type="SAM" id="MobiDB-lite"/>
    </source>
</evidence>
<accession>A0ABQ8WED4</accession>
<dbReference type="InterPro" id="IPR004875">
    <property type="entry name" value="DDE_SF_endonuclease_dom"/>
</dbReference>
<dbReference type="PANTHER" id="PTHR19303">
    <property type="entry name" value="TRANSPOSON"/>
    <property type="match status" value="1"/>
</dbReference>
<name>A0ABQ8WED4_PENCH</name>
<dbReference type="PANTHER" id="PTHR19303:SF74">
    <property type="entry name" value="POGO TRANSPOSABLE ELEMENT WITH KRAB DOMAIN"/>
    <property type="match status" value="1"/>
</dbReference>
<gene>
    <name evidence="3" type="ORF">N7505_007795</name>
</gene>
<dbReference type="InterPro" id="IPR036397">
    <property type="entry name" value="RNaseH_sf"/>
</dbReference>
<dbReference type="EMBL" id="JAPVEB010000004">
    <property type="protein sequence ID" value="KAJ5265002.1"/>
    <property type="molecule type" value="Genomic_DNA"/>
</dbReference>
<feature type="region of interest" description="Disordered" evidence="1">
    <location>
        <begin position="399"/>
        <end position="420"/>
    </location>
</feature>
<feature type="domain" description="DDE-1" evidence="2">
    <location>
        <begin position="203"/>
        <end position="372"/>
    </location>
</feature>
<dbReference type="InterPro" id="IPR050863">
    <property type="entry name" value="CenT-Element_Derived"/>
</dbReference>
<comment type="caution">
    <text evidence="3">The sequence shown here is derived from an EMBL/GenBank/DDBJ whole genome shotgun (WGS) entry which is preliminary data.</text>
</comment>
<feature type="region of interest" description="Disordered" evidence="1">
    <location>
        <begin position="491"/>
        <end position="512"/>
    </location>
</feature>
<evidence type="ECO:0000313" key="3">
    <source>
        <dbReference type="EMBL" id="KAJ5265002.1"/>
    </source>
</evidence>
<dbReference type="Proteomes" id="UP001220256">
    <property type="component" value="Unassembled WGS sequence"/>
</dbReference>
<evidence type="ECO:0000313" key="4">
    <source>
        <dbReference type="Proteomes" id="UP001220256"/>
    </source>
</evidence>
<dbReference type="Gene3D" id="3.30.420.10">
    <property type="entry name" value="Ribonuclease H-like superfamily/Ribonuclease H"/>
    <property type="match status" value="1"/>
</dbReference>
<reference evidence="3 4" key="1">
    <citation type="journal article" date="2023" name="IMA Fungus">
        <title>Comparative genomic study of the Penicillium genus elucidates a diverse pangenome and 15 lateral gene transfer events.</title>
        <authorList>
            <person name="Petersen C."/>
            <person name="Sorensen T."/>
            <person name="Nielsen M.R."/>
            <person name="Sondergaard T.E."/>
            <person name="Sorensen J.L."/>
            <person name="Fitzpatrick D.A."/>
            <person name="Frisvad J.C."/>
            <person name="Nielsen K.L."/>
        </authorList>
    </citation>
    <scope>NUCLEOTIDE SEQUENCE [LARGE SCALE GENOMIC DNA]</scope>
    <source>
        <strain evidence="3 4">IBT 3361</strain>
    </source>
</reference>
<dbReference type="Pfam" id="PF03184">
    <property type="entry name" value="DDE_1"/>
    <property type="match status" value="1"/>
</dbReference>
<organism evidence="3 4">
    <name type="scientific">Penicillium chrysogenum</name>
    <name type="common">Penicillium notatum</name>
    <dbReference type="NCBI Taxonomy" id="5076"/>
    <lineage>
        <taxon>Eukaryota</taxon>
        <taxon>Fungi</taxon>
        <taxon>Dikarya</taxon>
        <taxon>Ascomycota</taxon>
        <taxon>Pezizomycotina</taxon>
        <taxon>Eurotiomycetes</taxon>
        <taxon>Eurotiomycetidae</taxon>
        <taxon>Eurotiales</taxon>
        <taxon>Aspergillaceae</taxon>
        <taxon>Penicillium</taxon>
        <taxon>Penicillium chrysogenum species complex</taxon>
    </lineage>
</organism>
<sequence length="512" mass="57600">MFSSSFPPDVQLTSPPQPSMPHCLTWSNKPEVSHVPASTLWHRANGRPSKEEKAANQQYLTTSEENALVNDILRMAKNGYPPPVKVLPLLAGVLRRRRSPSDNSTGGCAAKQPSPSWVRGFLRRHPKVKARRSKPIDWKRHDYNIRSKVEEWFFVIGSELHDPAIDPANVYNMDETGVMLSGPSSLKVLVGEEHSGSRGARVKREVVTAIECISADGRALHPVIIWPATTHRSTWTTHPTPNWHFACSKSGYTDSAISLYWIKHVFDPQTRGQAGNKPRLLISDGLGTHDSMEVLEFCFQNNIIPCRLPSHTSHKLQPCDVGVFSSLKTAYCELAESLDRGGVGSIGKQHFTYLYSRARNEAFTRRNILSGWSKSGLQPFNPEKVLRHVQKQPEDIADLQRDAGISVPRPSSDEPPEDVRNLDVRGKLCLQKMLNATEKAFAERSLLLQRNQELFQQNNEKKIRQGVNSTVVGKAKVIKYEDIVEAKRKREEKECTRALRKGKSGDKTQNRE</sequence>
<evidence type="ECO:0000259" key="2">
    <source>
        <dbReference type="Pfam" id="PF03184"/>
    </source>
</evidence>
<proteinExistence type="predicted"/>